<keyword evidence="4" id="KW-1185">Reference proteome</keyword>
<dbReference type="STRING" id="644548.SCNU_02285"/>
<dbReference type="RefSeq" id="WP_009677730.1">
    <property type="nucleotide sequence ID" value="NZ_AEUD01000001.1"/>
</dbReference>
<evidence type="ECO:0000313" key="4">
    <source>
        <dbReference type="Proteomes" id="UP000035065"/>
    </source>
</evidence>
<comment type="caution">
    <text evidence="3">The sequence shown here is derived from an EMBL/GenBank/DDBJ whole genome shotgun (WGS) entry which is preliminary data.</text>
</comment>
<feature type="transmembrane region" description="Helical" evidence="2">
    <location>
        <begin position="105"/>
        <end position="128"/>
    </location>
</feature>
<accession>F1YE75</accession>
<keyword evidence="2" id="KW-0812">Transmembrane</keyword>
<protein>
    <recommendedName>
        <fullName evidence="5">DUF2637 domain-containing protein</fullName>
    </recommendedName>
</protein>
<proteinExistence type="predicted"/>
<evidence type="ECO:0000256" key="2">
    <source>
        <dbReference type="SAM" id="Phobius"/>
    </source>
</evidence>
<reference evidence="3 4" key="1">
    <citation type="journal article" date="2011" name="J. Bacteriol.">
        <title>Draft Genome Sequence of Gordonia neofelifaecis NRRL B-59395, a Cholesterol-Degrading Actinomycete.</title>
        <authorList>
            <person name="Ge F."/>
            <person name="Li W."/>
            <person name="Chen G."/>
            <person name="Liu Y."/>
            <person name="Zhang G."/>
            <person name="Yong B."/>
            <person name="Wang Q."/>
            <person name="Wang N."/>
            <person name="Huang Z."/>
            <person name="Li W."/>
            <person name="Wang J."/>
            <person name="Wu C."/>
            <person name="Xie Q."/>
            <person name="Liu G."/>
        </authorList>
    </citation>
    <scope>NUCLEOTIDE SEQUENCE [LARGE SCALE GENOMIC DNA]</scope>
    <source>
        <strain evidence="3 4">NRRL B-59395</strain>
    </source>
</reference>
<dbReference type="EMBL" id="AEUD01000001">
    <property type="protein sequence ID" value="EGD57165.1"/>
    <property type="molecule type" value="Genomic_DNA"/>
</dbReference>
<dbReference type="Proteomes" id="UP000035065">
    <property type="component" value="Unassembled WGS sequence"/>
</dbReference>
<evidence type="ECO:0000313" key="3">
    <source>
        <dbReference type="EMBL" id="EGD57165.1"/>
    </source>
</evidence>
<feature type="transmembrane region" description="Helical" evidence="2">
    <location>
        <begin position="9"/>
        <end position="27"/>
    </location>
</feature>
<keyword evidence="2" id="KW-1133">Transmembrane helix</keyword>
<evidence type="ECO:0008006" key="5">
    <source>
        <dbReference type="Google" id="ProtNLM"/>
    </source>
</evidence>
<gene>
    <name evidence="3" type="ORF">SCNU_02285</name>
</gene>
<dbReference type="AlphaFoldDB" id="F1YE75"/>
<organism evidence="3 4">
    <name type="scientific">Gordonia neofelifaecis NRRL B-59395</name>
    <dbReference type="NCBI Taxonomy" id="644548"/>
    <lineage>
        <taxon>Bacteria</taxon>
        <taxon>Bacillati</taxon>
        <taxon>Actinomycetota</taxon>
        <taxon>Actinomycetes</taxon>
        <taxon>Mycobacteriales</taxon>
        <taxon>Gordoniaceae</taxon>
        <taxon>Gordonia</taxon>
    </lineage>
</organism>
<evidence type="ECO:0000256" key="1">
    <source>
        <dbReference type="SAM" id="MobiDB-lite"/>
    </source>
</evidence>
<feature type="region of interest" description="Disordered" evidence="1">
    <location>
        <begin position="164"/>
        <end position="192"/>
    </location>
</feature>
<feature type="transmembrane region" description="Helical" evidence="2">
    <location>
        <begin position="39"/>
        <end position="61"/>
    </location>
</feature>
<name>F1YE75_9ACTN</name>
<dbReference type="Pfam" id="PF13384">
    <property type="entry name" value="HTH_23"/>
    <property type="match status" value="1"/>
</dbReference>
<sequence length="407" mass="42262">MTAQKKATAYWWMVLTVAVAMSSYANVRHSHVVAPGNSVAAWTAGLLPFALLVMVEGIWLATKAGVAGVRRQLATAGVSALAVVVLIASYVGVLSTVRETGLASAFPWLEFGMAAVPDLLMIFATMYVMGLRASTADDEAVTPSAWSRIGGNLVARVEAATAPDALGRPTVGPTDDSRRSVVAESPTASERAVTHHPMVDRQVVGDGSPIESPTAVDVDSPTDEVVDRPVVAPVAVAESTITTTEVVMDDSGDSPQVGAVAADEVTQPITHDDVDDHSLVDSPVVAESPTTAEWPIAHPLEADRPVVVGGRSPTGDGESSTDEVVVGDSATTPVEVVSTDAIAERVHAESGTTKPVEAVAAVLRLAAEGGSQRAIAAEVGVDRSLVRKWTQAAEDYERPALRAVVND</sequence>
<keyword evidence="2" id="KW-0472">Membrane</keyword>
<feature type="transmembrane region" description="Helical" evidence="2">
    <location>
        <begin position="73"/>
        <end position="93"/>
    </location>
</feature>